<dbReference type="KEGG" id="mbr:MONBRDRAFT_14043"/>
<organism evidence="6 7">
    <name type="scientific">Monosiga brevicollis</name>
    <name type="common">Choanoflagellate</name>
    <dbReference type="NCBI Taxonomy" id="81824"/>
    <lineage>
        <taxon>Eukaryota</taxon>
        <taxon>Choanoflagellata</taxon>
        <taxon>Craspedida</taxon>
        <taxon>Salpingoecidae</taxon>
        <taxon>Monosiga</taxon>
    </lineage>
</organism>
<protein>
    <recommendedName>
        <fullName evidence="5">XPG N-terminal domain-containing protein</fullName>
    </recommendedName>
</protein>
<sequence>MGVHSLWQLLEKAERPVQPDELEGQILAVDVSIWLHQIVRAMRDRQGNLVQNAHVHALLSRLCKLLYHQIKPVFIFDGAAPAIKQQAVVSAPFPAEPKP</sequence>
<keyword evidence="3" id="KW-0378">Hydrolase</keyword>
<keyword evidence="3" id="KW-0540">Nuclease</keyword>
<dbReference type="SUPFAM" id="SSF88723">
    <property type="entry name" value="PIN domain-like"/>
    <property type="match status" value="1"/>
</dbReference>
<dbReference type="STRING" id="81824.A9UQR2"/>
<comment type="similarity">
    <text evidence="2">Belongs to the XPG/RAD2 endonuclease family. XPG subfamily.</text>
</comment>
<dbReference type="AlphaFoldDB" id="A9UQR2"/>
<evidence type="ECO:0000256" key="4">
    <source>
        <dbReference type="ARBA" id="ARBA00023242"/>
    </source>
</evidence>
<accession>A9UQR2</accession>
<evidence type="ECO:0000313" key="6">
    <source>
        <dbReference type="EMBL" id="EDQ92641.1"/>
    </source>
</evidence>
<evidence type="ECO:0000256" key="1">
    <source>
        <dbReference type="ARBA" id="ARBA00004123"/>
    </source>
</evidence>
<dbReference type="PANTHER" id="PTHR16171:SF7">
    <property type="entry name" value="DNA REPAIR PROTEIN RAD2"/>
    <property type="match status" value="1"/>
</dbReference>
<dbReference type="GeneID" id="5887406"/>
<dbReference type="GO" id="GO:0006289">
    <property type="term" value="P:nucleotide-excision repair"/>
    <property type="evidence" value="ECO:0007669"/>
    <property type="project" value="InterPro"/>
</dbReference>
<keyword evidence="4" id="KW-0539">Nucleus</keyword>
<dbReference type="CDD" id="cd09868">
    <property type="entry name" value="PIN_XPG_RAD2"/>
    <property type="match status" value="1"/>
</dbReference>
<dbReference type="InParanoid" id="A9UQR2"/>
<dbReference type="eggNOG" id="KOG2520">
    <property type="taxonomic scope" value="Eukaryota"/>
</dbReference>
<feature type="domain" description="XPG N-terminal" evidence="5">
    <location>
        <begin position="1"/>
        <end position="87"/>
    </location>
</feature>
<dbReference type="OMA" id="HIYIVIF"/>
<evidence type="ECO:0000313" key="7">
    <source>
        <dbReference type="Proteomes" id="UP000001357"/>
    </source>
</evidence>
<dbReference type="SMART" id="SM00485">
    <property type="entry name" value="XPGN"/>
    <property type="match status" value="1"/>
</dbReference>
<dbReference type="PANTHER" id="PTHR16171">
    <property type="entry name" value="DNA REPAIR PROTEIN COMPLEMENTING XP-G CELLS-RELATED"/>
    <property type="match status" value="1"/>
</dbReference>
<dbReference type="Pfam" id="PF00752">
    <property type="entry name" value="XPG_N"/>
    <property type="match status" value="1"/>
</dbReference>
<dbReference type="EMBL" id="CH991543">
    <property type="protein sequence ID" value="EDQ92641.1"/>
    <property type="molecule type" value="Genomic_DNA"/>
</dbReference>
<comment type="subcellular location">
    <subcellularLocation>
        <location evidence="1">Nucleus</location>
    </subcellularLocation>
</comment>
<evidence type="ECO:0000256" key="2">
    <source>
        <dbReference type="ARBA" id="ARBA00005283"/>
    </source>
</evidence>
<dbReference type="GO" id="GO:0003697">
    <property type="term" value="F:single-stranded DNA binding"/>
    <property type="evidence" value="ECO:0007669"/>
    <property type="project" value="InterPro"/>
</dbReference>
<dbReference type="InterPro" id="IPR006085">
    <property type="entry name" value="XPG_DNA_repair_N"/>
</dbReference>
<dbReference type="InterPro" id="IPR029060">
    <property type="entry name" value="PIN-like_dom_sf"/>
</dbReference>
<reference evidence="6 7" key="1">
    <citation type="journal article" date="2008" name="Nature">
        <title>The genome of the choanoflagellate Monosiga brevicollis and the origin of metazoans.</title>
        <authorList>
            <consortium name="JGI Sequencing"/>
            <person name="King N."/>
            <person name="Westbrook M.J."/>
            <person name="Young S.L."/>
            <person name="Kuo A."/>
            <person name="Abedin M."/>
            <person name="Chapman J."/>
            <person name="Fairclough S."/>
            <person name="Hellsten U."/>
            <person name="Isogai Y."/>
            <person name="Letunic I."/>
            <person name="Marr M."/>
            <person name="Pincus D."/>
            <person name="Putnam N."/>
            <person name="Rokas A."/>
            <person name="Wright K.J."/>
            <person name="Zuzow R."/>
            <person name="Dirks W."/>
            <person name="Good M."/>
            <person name="Goodstein D."/>
            <person name="Lemons D."/>
            <person name="Li W."/>
            <person name="Lyons J.B."/>
            <person name="Morris A."/>
            <person name="Nichols S."/>
            <person name="Richter D.J."/>
            <person name="Salamov A."/>
            <person name="Bork P."/>
            <person name="Lim W.A."/>
            <person name="Manning G."/>
            <person name="Miller W.T."/>
            <person name="McGinnis W."/>
            <person name="Shapiro H."/>
            <person name="Tjian R."/>
            <person name="Grigoriev I.V."/>
            <person name="Rokhsar D."/>
        </authorList>
    </citation>
    <scope>NUCLEOTIDE SEQUENCE [LARGE SCALE GENOMIC DNA]</scope>
    <source>
        <strain evidence="7">MX1 / ATCC 50154</strain>
    </source>
</reference>
<evidence type="ECO:0000259" key="5">
    <source>
        <dbReference type="SMART" id="SM00485"/>
    </source>
</evidence>
<gene>
    <name evidence="6" type="ORF">MONBRDRAFT_14043</name>
</gene>
<dbReference type="RefSeq" id="XP_001742403.1">
    <property type="nucleotide sequence ID" value="XM_001742351.1"/>
</dbReference>
<keyword evidence="7" id="KW-1185">Reference proteome</keyword>
<evidence type="ECO:0000256" key="3">
    <source>
        <dbReference type="ARBA" id="ARBA00022759"/>
    </source>
</evidence>
<name>A9UQR2_MONBE</name>
<keyword evidence="3" id="KW-0255">Endonuclease</keyword>
<dbReference type="PRINTS" id="PR00853">
    <property type="entry name" value="XPGRADSUPER"/>
</dbReference>
<dbReference type="PRINTS" id="PR00066">
    <property type="entry name" value="XRODRMPGMNTG"/>
</dbReference>
<dbReference type="InterPro" id="IPR006084">
    <property type="entry name" value="XPG/Rad2"/>
</dbReference>
<dbReference type="GO" id="GO:0004519">
    <property type="term" value="F:endonuclease activity"/>
    <property type="evidence" value="ECO:0007669"/>
    <property type="project" value="UniProtKB-KW"/>
</dbReference>
<dbReference type="Gene3D" id="3.40.50.1010">
    <property type="entry name" value="5'-nuclease"/>
    <property type="match status" value="1"/>
</dbReference>
<dbReference type="Proteomes" id="UP000001357">
    <property type="component" value="Unassembled WGS sequence"/>
</dbReference>
<proteinExistence type="inferred from homology"/>
<dbReference type="GO" id="GO:0005634">
    <property type="term" value="C:nucleus"/>
    <property type="evidence" value="ECO:0007669"/>
    <property type="project" value="UniProtKB-SubCell"/>
</dbReference>
<dbReference type="InterPro" id="IPR001044">
    <property type="entry name" value="XPG/Rad2_eukaryotes"/>
</dbReference>